<keyword evidence="2" id="KW-1185">Reference proteome</keyword>
<accession>A0A9P3G7P9</accession>
<dbReference type="AlphaFoldDB" id="A0A9P3G7P9"/>
<proteinExistence type="predicted"/>
<comment type="caution">
    <text evidence="1">The sequence shown here is derived from an EMBL/GenBank/DDBJ whole genome shotgun (WGS) entry which is preliminary data.</text>
</comment>
<name>A0A9P3G7P9_9APHY</name>
<dbReference type="Gene3D" id="3.80.10.10">
    <property type="entry name" value="Ribonuclease Inhibitor"/>
    <property type="match status" value="1"/>
</dbReference>
<evidence type="ECO:0000313" key="1">
    <source>
        <dbReference type="EMBL" id="GJE89597.1"/>
    </source>
</evidence>
<dbReference type="SUPFAM" id="SSF52047">
    <property type="entry name" value="RNI-like"/>
    <property type="match status" value="1"/>
</dbReference>
<dbReference type="InterPro" id="IPR032675">
    <property type="entry name" value="LRR_dom_sf"/>
</dbReference>
<gene>
    <name evidence="1" type="ORF">PsYK624_057010</name>
</gene>
<evidence type="ECO:0000313" key="2">
    <source>
        <dbReference type="Proteomes" id="UP000703269"/>
    </source>
</evidence>
<protein>
    <recommendedName>
        <fullName evidence="3">F-box domain-containing protein</fullName>
    </recommendedName>
</protein>
<dbReference type="EMBL" id="BPQB01000013">
    <property type="protein sequence ID" value="GJE89597.1"/>
    <property type="molecule type" value="Genomic_DNA"/>
</dbReference>
<dbReference type="Proteomes" id="UP000703269">
    <property type="component" value="Unassembled WGS sequence"/>
</dbReference>
<reference evidence="1 2" key="1">
    <citation type="submission" date="2021-08" db="EMBL/GenBank/DDBJ databases">
        <title>Draft Genome Sequence of Phanerochaete sordida strain YK-624.</title>
        <authorList>
            <person name="Mori T."/>
            <person name="Dohra H."/>
            <person name="Suzuki T."/>
            <person name="Kawagishi H."/>
            <person name="Hirai H."/>
        </authorList>
    </citation>
    <scope>NUCLEOTIDE SEQUENCE [LARGE SCALE GENOMIC DNA]</scope>
    <source>
        <strain evidence="1 2">YK-624</strain>
    </source>
</reference>
<sequence length="390" mass="43190">MDLVRRLITTSGSFLPNLQNLNIVMKYSNAESVYAAVDLLLSPSIRSLAFHTGSSGPGDHHELLERAGRICPHITYLNAAASLSHPFALSSFSRLEDFVSHDALPAEALAHLASLDTVHALDIAPPNPQASSLLLHRGSFAFLRTLFMCCSPFLNDRPFIAPFLRAISSQTLQSVSIFTRIHSSHDNDLTYLSELISAISNFASLRYFQLTAGCKTWGGDCDLLPLQRLRRLKSLSLSLDRIVPNFTDSSLPQYGAAWPEIEDLRVVYITERLSDLERRTTLTLAALSAFAQHFPRLESFRGHLDARAIDTSVDLQHLPSTLRLVNLDIRNSLAGEDTKAIAAYISAVCPFGYLTSIHDSYVPEAELDREHEKAWSAVEQIVNHVAGARR</sequence>
<organism evidence="1 2">
    <name type="scientific">Phanerochaete sordida</name>
    <dbReference type="NCBI Taxonomy" id="48140"/>
    <lineage>
        <taxon>Eukaryota</taxon>
        <taxon>Fungi</taxon>
        <taxon>Dikarya</taxon>
        <taxon>Basidiomycota</taxon>
        <taxon>Agaricomycotina</taxon>
        <taxon>Agaricomycetes</taxon>
        <taxon>Polyporales</taxon>
        <taxon>Phanerochaetaceae</taxon>
        <taxon>Phanerochaete</taxon>
    </lineage>
</organism>
<evidence type="ECO:0008006" key="3">
    <source>
        <dbReference type="Google" id="ProtNLM"/>
    </source>
</evidence>